<dbReference type="InterPro" id="IPR015943">
    <property type="entry name" value="WD40/YVTN_repeat-like_dom_sf"/>
</dbReference>
<organism evidence="3 4">
    <name type="scientific">Nocardioides caricicola</name>
    <dbReference type="NCBI Taxonomy" id="634770"/>
    <lineage>
        <taxon>Bacteria</taxon>
        <taxon>Bacillati</taxon>
        <taxon>Actinomycetota</taxon>
        <taxon>Actinomycetes</taxon>
        <taxon>Propionibacteriales</taxon>
        <taxon>Nocardioidaceae</taxon>
        <taxon>Nocardioides</taxon>
    </lineage>
</organism>
<dbReference type="Proteomes" id="UP001595956">
    <property type="component" value="Unassembled WGS sequence"/>
</dbReference>
<dbReference type="RefSeq" id="WP_345171514.1">
    <property type="nucleotide sequence ID" value="NZ_BAABFQ010000003.1"/>
</dbReference>
<gene>
    <name evidence="3" type="ORF">ACFPKY_07315</name>
</gene>
<feature type="transmembrane region" description="Helical" evidence="2">
    <location>
        <begin position="406"/>
        <end position="424"/>
    </location>
</feature>
<feature type="transmembrane region" description="Helical" evidence="2">
    <location>
        <begin position="37"/>
        <end position="57"/>
    </location>
</feature>
<dbReference type="InterPro" id="IPR011044">
    <property type="entry name" value="Quino_amine_DH_bsu"/>
</dbReference>
<feature type="region of interest" description="Disordered" evidence="1">
    <location>
        <begin position="1"/>
        <end position="25"/>
    </location>
</feature>
<evidence type="ECO:0000313" key="3">
    <source>
        <dbReference type="EMBL" id="MFC5492902.1"/>
    </source>
</evidence>
<feature type="compositionally biased region" description="Basic and acidic residues" evidence="1">
    <location>
        <begin position="1"/>
        <end position="10"/>
    </location>
</feature>
<keyword evidence="2" id="KW-0812">Transmembrane</keyword>
<dbReference type="SUPFAM" id="SSF50969">
    <property type="entry name" value="YVTN repeat-like/Quinoprotein amine dehydrogenase"/>
    <property type="match status" value="1"/>
</dbReference>
<keyword evidence="2" id="KW-1133">Transmembrane helix</keyword>
<dbReference type="EMBL" id="JBHSMD010000002">
    <property type="protein sequence ID" value="MFC5492902.1"/>
    <property type="molecule type" value="Genomic_DNA"/>
</dbReference>
<proteinExistence type="predicted"/>
<sequence length="430" mass="46742">MTTLHDRLAELADEAPPGGPLPELWSTGVRRHRRRRAILVGAAAALVAITVGVVLGLPGGAERSVPPADVPFEQLHLPRSVWAPSEWADGTDELGAPGRLAVVSLATRSSPDGWTGVRQGTEPFGVSAVDGSAVWLDLPDVEPDMLGLGTLTLSPDGTKVGYSVYDGRRLSGWNVYDTTTGETLRLRDERQQVLRGVDAFEIAFSGDSRYLQTNFSPTGSDGSRDDRLVVWDVETGAQIPAEGTGYYWLPNLGSGPQGVVWSRGGRTFTFHPADMTRSSVEVPQRVVEWSDGPMLRSSAYISFGDRDRDPWQLRAGDGRVLDAGIQADDLLGWRDESTVVVAQLPYREVRFVDVTTGEVTASERLELPENGERVFLTPVYAADLWANELVDGVEPPDAHDPRFNPWGVALGAGVLVVAGALVWWRRRVRA</sequence>
<evidence type="ECO:0000256" key="1">
    <source>
        <dbReference type="SAM" id="MobiDB-lite"/>
    </source>
</evidence>
<evidence type="ECO:0000256" key="2">
    <source>
        <dbReference type="SAM" id="Phobius"/>
    </source>
</evidence>
<accession>A0ABW0N1Y3</accession>
<keyword evidence="4" id="KW-1185">Reference proteome</keyword>
<keyword evidence="2" id="KW-0472">Membrane</keyword>
<evidence type="ECO:0008006" key="5">
    <source>
        <dbReference type="Google" id="ProtNLM"/>
    </source>
</evidence>
<name>A0ABW0N1Y3_9ACTN</name>
<evidence type="ECO:0000313" key="4">
    <source>
        <dbReference type="Proteomes" id="UP001595956"/>
    </source>
</evidence>
<protein>
    <recommendedName>
        <fullName evidence="5">WD40 repeat domain-containing protein</fullName>
    </recommendedName>
</protein>
<dbReference type="Gene3D" id="2.130.10.10">
    <property type="entry name" value="YVTN repeat-like/Quinoprotein amine dehydrogenase"/>
    <property type="match status" value="1"/>
</dbReference>
<reference evidence="4" key="1">
    <citation type="journal article" date="2019" name="Int. J. Syst. Evol. Microbiol.">
        <title>The Global Catalogue of Microorganisms (GCM) 10K type strain sequencing project: providing services to taxonomists for standard genome sequencing and annotation.</title>
        <authorList>
            <consortium name="The Broad Institute Genomics Platform"/>
            <consortium name="The Broad Institute Genome Sequencing Center for Infectious Disease"/>
            <person name="Wu L."/>
            <person name="Ma J."/>
        </authorList>
    </citation>
    <scope>NUCLEOTIDE SEQUENCE [LARGE SCALE GENOMIC DNA]</scope>
    <source>
        <strain evidence="4">KACC 13778</strain>
    </source>
</reference>
<comment type="caution">
    <text evidence="3">The sequence shown here is derived from an EMBL/GenBank/DDBJ whole genome shotgun (WGS) entry which is preliminary data.</text>
</comment>